<protein>
    <submittedName>
        <fullName evidence="3">Low temperature requirement protein A</fullName>
    </submittedName>
</protein>
<dbReference type="Pfam" id="PF06772">
    <property type="entry name" value="LtrA"/>
    <property type="match status" value="1"/>
</dbReference>
<feature type="transmembrane region" description="Helical" evidence="2">
    <location>
        <begin position="166"/>
        <end position="187"/>
    </location>
</feature>
<accession>A0ABM7SW99</accession>
<dbReference type="PANTHER" id="PTHR36840">
    <property type="entry name" value="BLL5714 PROTEIN"/>
    <property type="match status" value="1"/>
</dbReference>
<keyword evidence="2" id="KW-0812">Transmembrane</keyword>
<feature type="region of interest" description="Disordered" evidence="1">
    <location>
        <begin position="410"/>
        <end position="445"/>
    </location>
</feature>
<keyword evidence="4" id="KW-1185">Reference proteome</keyword>
<feature type="compositionally biased region" description="Basic residues" evidence="1">
    <location>
        <begin position="417"/>
        <end position="431"/>
    </location>
</feature>
<feature type="transmembrane region" description="Helical" evidence="2">
    <location>
        <begin position="223"/>
        <end position="245"/>
    </location>
</feature>
<dbReference type="Proteomes" id="UP000826012">
    <property type="component" value="Chromosome"/>
</dbReference>
<gene>
    <name evidence="3" type="ORF">MTY59_45890</name>
</gene>
<feature type="transmembrane region" description="Helical" evidence="2">
    <location>
        <begin position="83"/>
        <end position="100"/>
    </location>
</feature>
<reference evidence="3 4" key="1">
    <citation type="submission" date="2021-07" db="EMBL/GenBank/DDBJ databases">
        <title>Complete genome sequence of nontuberculous Mycobacterium sp. TY59.</title>
        <authorList>
            <person name="Fukushima K."/>
        </authorList>
    </citation>
    <scope>NUCLEOTIDE SEQUENCE [LARGE SCALE GENOMIC DNA]</scope>
    <source>
        <strain evidence="3 4">TY59</strain>
    </source>
</reference>
<sequence>MIDRATQHQRTAYHEDRTVGTLELFFDLVYVYAMSEVTTLMLANVSWTGFGQGALALAAIWWAWENYAWLTNTFEHADPPARILIYFAMAAMLIAATALPNAFGKMALVFATAYVFVRLLHVVLLLRTTRGDEQLRTPTLQLVPYLLAGSGLIVVGAFMTSPYRELLWLVSAIVDLSGPLIAGRAGWRVSPSYFVERHGLIVIIALGESIVSAGGGAKDSIGRPLTAVAVVTAVLIAAGMWWTYFEPSPRAAARLRRLSPARRARHARDAYSYLHLVLVTGIVFFALGVYEAVGHPDAPMDPLPGVALSGGVALFYLGDVAYRWRDHRRIMVDRLVAGGVMAATVPLTVQIHALTTLTVLLLVSAVRVIWEVRGGNDPLGVPLSWRLRPGHAGIRTGGRSRAATWAVRHGPPGLASRWRRGGPGGRRRRRRGLSDPHRVARQGNP</sequence>
<feature type="transmembrane region" description="Helical" evidence="2">
    <location>
        <begin position="106"/>
        <end position="126"/>
    </location>
</feature>
<dbReference type="InterPro" id="IPR010640">
    <property type="entry name" value="Low_temperature_requirement_A"/>
</dbReference>
<organism evidence="3 4">
    <name type="scientific">Mycobacterium senriense</name>
    <dbReference type="NCBI Taxonomy" id="2775496"/>
    <lineage>
        <taxon>Bacteria</taxon>
        <taxon>Bacillati</taxon>
        <taxon>Actinomycetota</taxon>
        <taxon>Actinomycetes</taxon>
        <taxon>Mycobacteriales</taxon>
        <taxon>Mycobacteriaceae</taxon>
        <taxon>Mycobacterium</taxon>
        <taxon>Mycobacterium avium complex (MAC)</taxon>
    </lineage>
</organism>
<dbReference type="RefSeq" id="WP_250160642.1">
    <property type="nucleotide sequence ID" value="NZ_AP024828.1"/>
</dbReference>
<dbReference type="PANTHER" id="PTHR36840:SF1">
    <property type="entry name" value="BLL5714 PROTEIN"/>
    <property type="match status" value="1"/>
</dbReference>
<evidence type="ECO:0000313" key="3">
    <source>
        <dbReference type="EMBL" id="BCZ24734.1"/>
    </source>
</evidence>
<feature type="transmembrane region" description="Helical" evidence="2">
    <location>
        <begin position="138"/>
        <end position="160"/>
    </location>
</feature>
<feature type="transmembrane region" description="Helical" evidence="2">
    <location>
        <begin position="270"/>
        <end position="290"/>
    </location>
</feature>
<keyword evidence="2" id="KW-1133">Transmembrane helix</keyword>
<evidence type="ECO:0000256" key="1">
    <source>
        <dbReference type="SAM" id="MobiDB-lite"/>
    </source>
</evidence>
<name>A0ABM7SW99_9MYCO</name>
<proteinExistence type="predicted"/>
<evidence type="ECO:0000256" key="2">
    <source>
        <dbReference type="SAM" id="Phobius"/>
    </source>
</evidence>
<feature type="transmembrane region" description="Helical" evidence="2">
    <location>
        <begin position="40"/>
        <end position="62"/>
    </location>
</feature>
<evidence type="ECO:0000313" key="4">
    <source>
        <dbReference type="Proteomes" id="UP000826012"/>
    </source>
</evidence>
<keyword evidence="2" id="KW-0472">Membrane</keyword>
<feature type="transmembrane region" description="Helical" evidence="2">
    <location>
        <begin position="199"/>
        <end position="217"/>
    </location>
</feature>
<feature type="transmembrane region" description="Helical" evidence="2">
    <location>
        <begin position="334"/>
        <end position="363"/>
    </location>
</feature>
<feature type="transmembrane region" description="Helical" evidence="2">
    <location>
        <begin position="302"/>
        <end position="322"/>
    </location>
</feature>
<dbReference type="EMBL" id="AP024828">
    <property type="protein sequence ID" value="BCZ24734.1"/>
    <property type="molecule type" value="Genomic_DNA"/>
</dbReference>